<dbReference type="OrthoDB" id="9793058at2"/>
<evidence type="ECO:0000313" key="1">
    <source>
        <dbReference type="EMBL" id="KAB1064351.1"/>
    </source>
</evidence>
<dbReference type="Gene3D" id="3.40.50.2300">
    <property type="match status" value="1"/>
</dbReference>
<evidence type="ECO:0000313" key="2">
    <source>
        <dbReference type="Proteomes" id="UP000435357"/>
    </source>
</evidence>
<dbReference type="SUPFAM" id="SSF52788">
    <property type="entry name" value="Phosphotyrosine protein phosphatases I"/>
    <property type="match status" value="1"/>
</dbReference>
<dbReference type="Proteomes" id="UP000435357">
    <property type="component" value="Unassembled WGS sequence"/>
</dbReference>
<evidence type="ECO:0008006" key="3">
    <source>
        <dbReference type="Google" id="ProtNLM"/>
    </source>
</evidence>
<comment type="caution">
    <text evidence="1">The sequence shown here is derived from an EMBL/GenBank/DDBJ whole genome shotgun (WGS) entry which is preliminary data.</text>
</comment>
<dbReference type="InterPro" id="IPR036196">
    <property type="entry name" value="Ptyr_pPase_sf"/>
</dbReference>
<keyword evidence="2" id="KW-1185">Reference proteome</keyword>
<dbReference type="EMBL" id="WACR01000005">
    <property type="protein sequence ID" value="KAB1064351.1"/>
    <property type="molecule type" value="Genomic_DNA"/>
</dbReference>
<sequence length="209" mass="24021">MSQSDPNHKLKLFTESLNDSEIKSSRIERLNSIAESLSSVYRQDDTLNLNFICTHNSRRSQLAQVWMHNFSRLFHLNIHSYSSGTEITQVHPNILSVLEESGFEVEKSRETNNNPRYKLNFSETKGSILLFSKSIDDQSLPKKFVAISTCSQADENCPFIPQASMRFSLTYDDPGKYDGSDREIEAYRLTNKQIATELKYLTHKLISDE</sequence>
<dbReference type="RefSeq" id="WP_151167429.1">
    <property type="nucleotide sequence ID" value="NZ_WACR01000005.1"/>
</dbReference>
<dbReference type="PANTHER" id="PTHR43428">
    <property type="entry name" value="ARSENATE REDUCTASE"/>
    <property type="match status" value="1"/>
</dbReference>
<accession>A0A6N6M4F8</accession>
<dbReference type="AlphaFoldDB" id="A0A6N6M4F8"/>
<dbReference type="PANTHER" id="PTHR43428:SF1">
    <property type="entry name" value="ARSENATE REDUCTASE"/>
    <property type="match status" value="1"/>
</dbReference>
<reference evidence="1 2" key="1">
    <citation type="submission" date="2019-09" db="EMBL/GenBank/DDBJ databases">
        <title>Genomes of Cryomorphaceae.</title>
        <authorList>
            <person name="Bowman J.P."/>
        </authorList>
    </citation>
    <scope>NUCLEOTIDE SEQUENCE [LARGE SCALE GENOMIC DNA]</scope>
    <source>
        <strain evidence="1 2">KCTC 52047</strain>
    </source>
</reference>
<organism evidence="1 2">
    <name type="scientific">Salibacter halophilus</name>
    <dbReference type="NCBI Taxonomy" id="1803916"/>
    <lineage>
        <taxon>Bacteria</taxon>
        <taxon>Pseudomonadati</taxon>
        <taxon>Bacteroidota</taxon>
        <taxon>Flavobacteriia</taxon>
        <taxon>Flavobacteriales</taxon>
        <taxon>Salibacteraceae</taxon>
        <taxon>Salibacter</taxon>
    </lineage>
</organism>
<protein>
    <recommendedName>
        <fullName evidence="3">Protein-tyrosine-phosphatase</fullName>
    </recommendedName>
</protein>
<gene>
    <name evidence="1" type="ORF">F3059_06515</name>
</gene>
<name>A0A6N6M4F8_9FLAO</name>
<proteinExistence type="predicted"/>